<dbReference type="KEGG" id="pno:SNOG_12792"/>
<evidence type="ECO:0000313" key="5">
    <source>
        <dbReference type="Proteomes" id="UP000663193"/>
    </source>
</evidence>
<evidence type="ECO:0000256" key="1">
    <source>
        <dbReference type="ARBA" id="ARBA00022801"/>
    </source>
</evidence>
<evidence type="ECO:0000256" key="2">
    <source>
        <dbReference type="ARBA" id="ARBA00038334"/>
    </source>
</evidence>
<dbReference type="SUPFAM" id="SSF53474">
    <property type="entry name" value="alpha/beta-Hydrolases"/>
    <property type="match status" value="1"/>
</dbReference>
<feature type="domain" description="AB hydrolase-1" evidence="3">
    <location>
        <begin position="29"/>
        <end position="312"/>
    </location>
</feature>
<dbReference type="Gene3D" id="3.40.50.1820">
    <property type="entry name" value="alpha/beta hydrolase"/>
    <property type="match status" value="1"/>
</dbReference>
<dbReference type="VEuPathDB" id="FungiDB:JI435_127920"/>
<protein>
    <recommendedName>
        <fullName evidence="3">AB hydrolase-1 domain-containing protein</fullName>
    </recommendedName>
</protein>
<dbReference type="InterPro" id="IPR029058">
    <property type="entry name" value="AB_hydrolase_fold"/>
</dbReference>
<dbReference type="InterPro" id="IPR000639">
    <property type="entry name" value="Epox_hydrolase-like"/>
</dbReference>
<dbReference type="Pfam" id="PF00561">
    <property type="entry name" value="Abhydrolase_1"/>
    <property type="match status" value="1"/>
</dbReference>
<dbReference type="PANTHER" id="PTHR43329">
    <property type="entry name" value="EPOXIDE HYDROLASE"/>
    <property type="match status" value="1"/>
</dbReference>
<evidence type="ECO:0000259" key="3">
    <source>
        <dbReference type="Pfam" id="PF00561"/>
    </source>
</evidence>
<dbReference type="OrthoDB" id="284184at2759"/>
<proteinExistence type="inferred from homology"/>
<evidence type="ECO:0000313" key="4">
    <source>
        <dbReference type="EMBL" id="QRD04044.1"/>
    </source>
</evidence>
<accession>A0A7U2FH12</accession>
<dbReference type="PRINTS" id="PR00412">
    <property type="entry name" value="EPOXHYDRLASE"/>
</dbReference>
<dbReference type="AlphaFoldDB" id="A0A7U2FH12"/>
<keyword evidence="5" id="KW-1185">Reference proteome</keyword>
<keyword evidence="1" id="KW-0378">Hydrolase</keyword>
<dbReference type="InterPro" id="IPR000073">
    <property type="entry name" value="AB_hydrolase_1"/>
</dbReference>
<dbReference type="Proteomes" id="UP000663193">
    <property type="component" value="Chromosome 16"/>
</dbReference>
<dbReference type="OMA" id="PDHAAMW"/>
<reference evidence="5" key="1">
    <citation type="journal article" date="2021" name="BMC Genomics">
        <title>Chromosome-level genome assembly and manually-curated proteome of model necrotroph Parastagonospora nodorum Sn15 reveals a genome-wide trove of candidate effector homologs, and redundancy of virulence-related functions within an accessory chromosome.</title>
        <authorList>
            <person name="Bertazzoni S."/>
            <person name="Jones D.A.B."/>
            <person name="Phan H.T."/>
            <person name="Tan K.-C."/>
            <person name="Hane J.K."/>
        </authorList>
    </citation>
    <scope>NUCLEOTIDE SEQUENCE [LARGE SCALE GENOMIC DNA]</scope>
    <source>
        <strain evidence="5">SN15 / ATCC MYA-4574 / FGSC 10173)</strain>
    </source>
</reference>
<sequence>MDAFNKKILKTSRGYTYTYYTADGDKSLPTLFFSHGWPDHATMWKNVATSLRPTGHPVIIPDLLGYDGTDKPTDPAAYKWNLMTQDLIEIIDTEEVSKVISIGHDWGSVCASRLYNHHPDRVVGLVLLNVAYQPPTRQPFDLDRANAMMQQIFGNPLFSYWYLLIAPDGPEILKNHLDRLHNAMHGTAETMKKFFTTPNALREYLVNGGDDFEIRPYARDPKFKQEFIDRFTRDGFEGAVCWYKANTENHQYESDKQLPQTADKVNVPVLYMGGKDDAVCRPEAMIPAIQAGLLPQLEQPNMIDAAHWTPYEASGEVAGNIKSWLGKHYSKSTGNL</sequence>
<organism evidence="4 5">
    <name type="scientific">Phaeosphaeria nodorum (strain SN15 / ATCC MYA-4574 / FGSC 10173)</name>
    <name type="common">Glume blotch fungus</name>
    <name type="synonym">Parastagonospora nodorum</name>
    <dbReference type="NCBI Taxonomy" id="321614"/>
    <lineage>
        <taxon>Eukaryota</taxon>
        <taxon>Fungi</taxon>
        <taxon>Dikarya</taxon>
        <taxon>Ascomycota</taxon>
        <taxon>Pezizomycotina</taxon>
        <taxon>Dothideomycetes</taxon>
        <taxon>Pleosporomycetidae</taxon>
        <taxon>Pleosporales</taxon>
        <taxon>Pleosporineae</taxon>
        <taxon>Phaeosphaeriaceae</taxon>
        <taxon>Parastagonospora</taxon>
    </lineage>
</organism>
<dbReference type="RefSeq" id="XP_001803010.1">
    <property type="nucleotide sequence ID" value="XM_001802958.1"/>
</dbReference>
<dbReference type="EMBL" id="CP069038">
    <property type="protein sequence ID" value="QRD04044.1"/>
    <property type="molecule type" value="Genomic_DNA"/>
</dbReference>
<dbReference type="GO" id="GO:0016787">
    <property type="term" value="F:hydrolase activity"/>
    <property type="evidence" value="ECO:0007669"/>
    <property type="project" value="UniProtKB-KW"/>
</dbReference>
<comment type="similarity">
    <text evidence="2">Belongs to the AB hydrolase superfamily. Epoxide hydrolase family.</text>
</comment>
<name>A0A7U2FH12_PHANO</name>
<gene>
    <name evidence="4" type="ORF">JI435_127920</name>
</gene>